<dbReference type="PANTHER" id="PTHR35046:SF21">
    <property type="entry name" value="RETROTRANSPOSON GAG DOMAIN-CONTAINING PROTEIN-RELATED"/>
    <property type="match status" value="1"/>
</dbReference>
<dbReference type="EMBL" id="JARYMX010000004">
    <property type="protein sequence ID" value="KAJ9551630.1"/>
    <property type="molecule type" value="Genomic_DNA"/>
</dbReference>
<evidence type="ECO:0000313" key="4">
    <source>
        <dbReference type="Proteomes" id="UP001172457"/>
    </source>
</evidence>
<dbReference type="Proteomes" id="UP001172457">
    <property type="component" value="Chromosome 4"/>
</dbReference>
<reference evidence="3" key="1">
    <citation type="submission" date="2023-03" db="EMBL/GenBank/DDBJ databases">
        <title>Chromosome-scale reference genome and RAD-based genetic map of yellow starthistle (Centaurea solstitialis) reveal putative structural variation and QTLs associated with invader traits.</title>
        <authorList>
            <person name="Reatini B."/>
            <person name="Cang F.A."/>
            <person name="Jiang Q."/>
            <person name="Mckibben M.T.W."/>
            <person name="Barker M.S."/>
            <person name="Rieseberg L.H."/>
            <person name="Dlugosch K.M."/>
        </authorList>
    </citation>
    <scope>NUCLEOTIDE SEQUENCE</scope>
    <source>
        <strain evidence="3">CAN-66</strain>
        <tissue evidence="3">Leaf</tissue>
    </source>
</reference>
<feature type="compositionally biased region" description="Polar residues" evidence="1">
    <location>
        <begin position="241"/>
        <end position="271"/>
    </location>
</feature>
<name>A0AA38WGS0_9ASTR</name>
<proteinExistence type="predicted"/>
<feature type="domain" description="Retrotransposon gag" evidence="2">
    <location>
        <begin position="105"/>
        <end position="203"/>
    </location>
</feature>
<evidence type="ECO:0000313" key="3">
    <source>
        <dbReference type="EMBL" id="KAJ9551630.1"/>
    </source>
</evidence>
<accession>A0AA38WGS0</accession>
<dbReference type="PANTHER" id="PTHR35046">
    <property type="entry name" value="ZINC KNUCKLE (CCHC-TYPE) FAMILY PROTEIN"/>
    <property type="match status" value="1"/>
</dbReference>
<protein>
    <recommendedName>
        <fullName evidence="2">Retrotransposon gag domain-containing protein</fullName>
    </recommendedName>
</protein>
<organism evidence="3 4">
    <name type="scientific">Centaurea solstitialis</name>
    <name type="common">yellow star-thistle</name>
    <dbReference type="NCBI Taxonomy" id="347529"/>
    <lineage>
        <taxon>Eukaryota</taxon>
        <taxon>Viridiplantae</taxon>
        <taxon>Streptophyta</taxon>
        <taxon>Embryophyta</taxon>
        <taxon>Tracheophyta</taxon>
        <taxon>Spermatophyta</taxon>
        <taxon>Magnoliopsida</taxon>
        <taxon>eudicotyledons</taxon>
        <taxon>Gunneridae</taxon>
        <taxon>Pentapetalae</taxon>
        <taxon>asterids</taxon>
        <taxon>campanulids</taxon>
        <taxon>Asterales</taxon>
        <taxon>Asteraceae</taxon>
        <taxon>Carduoideae</taxon>
        <taxon>Cardueae</taxon>
        <taxon>Centaureinae</taxon>
        <taxon>Centaurea</taxon>
    </lineage>
</organism>
<feature type="compositionally biased region" description="Basic and acidic residues" evidence="1">
    <location>
        <begin position="229"/>
        <end position="240"/>
    </location>
</feature>
<evidence type="ECO:0000256" key="1">
    <source>
        <dbReference type="SAM" id="MobiDB-lite"/>
    </source>
</evidence>
<keyword evidence="4" id="KW-1185">Reference proteome</keyword>
<evidence type="ECO:0000259" key="2">
    <source>
        <dbReference type="Pfam" id="PF03732"/>
    </source>
</evidence>
<dbReference type="InterPro" id="IPR005162">
    <property type="entry name" value="Retrotrans_gag_dom"/>
</dbReference>
<gene>
    <name evidence="3" type="ORF">OSB04_015675</name>
</gene>
<sequence>MDTRSTTDLRKILETMEADKKEMAQKMQAMHEQIQELIISQKHGEDSSSSGSVNKGGAGSWHPNDIKFDISEYDGKLDPDEFVEWLRTVERVFDYKQTTEDNKVKIVALKLRKYASTWWSNTCLKRERAGKEKIRTWPKMKAKMKQKFLPTYYVQNSFSQLHSLRQGTGTAEEYSREFEYLLMKCDIPEDDPQTLVRYLGGLEPRVANVVELHSYQTLAELTLLSHKVDSQQRTKGKLDPTRQSFRPTTYSKPISAHKTTAPTNSQPSMTSGPKPELSKAPRRLGHIASECPNKRMISLADFELGEGFEFESDFAATSESPLDDEVEVTGPDEGSCLVVRRTLSTTQVQETELQRESIFHTRCTIAQKVCSVILVQKLTFATVKNRGHKPLVTSRFYT</sequence>
<feature type="region of interest" description="Disordered" evidence="1">
    <location>
        <begin position="229"/>
        <end position="280"/>
    </location>
</feature>
<dbReference type="Pfam" id="PF03732">
    <property type="entry name" value="Retrotrans_gag"/>
    <property type="match status" value="1"/>
</dbReference>
<dbReference type="AlphaFoldDB" id="A0AA38WGS0"/>
<comment type="caution">
    <text evidence="3">The sequence shown here is derived from an EMBL/GenBank/DDBJ whole genome shotgun (WGS) entry which is preliminary data.</text>
</comment>